<dbReference type="Proteomes" id="UP000789901">
    <property type="component" value="Unassembled WGS sequence"/>
</dbReference>
<keyword evidence="2" id="KW-1185">Reference proteome</keyword>
<organism evidence="1 2">
    <name type="scientific">Gigaspora margarita</name>
    <dbReference type="NCBI Taxonomy" id="4874"/>
    <lineage>
        <taxon>Eukaryota</taxon>
        <taxon>Fungi</taxon>
        <taxon>Fungi incertae sedis</taxon>
        <taxon>Mucoromycota</taxon>
        <taxon>Glomeromycotina</taxon>
        <taxon>Glomeromycetes</taxon>
        <taxon>Diversisporales</taxon>
        <taxon>Gigasporaceae</taxon>
        <taxon>Gigaspora</taxon>
    </lineage>
</organism>
<sequence>MPDSNNRYFMTSPRKARQEEINISKNPEMLNEKKLQKHEVNERITILYQRKTRPRLINTTPSTRPPK</sequence>
<dbReference type="EMBL" id="CAJVQB010014367">
    <property type="protein sequence ID" value="CAG8767962.1"/>
    <property type="molecule type" value="Genomic_DNA"/>
</dbReference>
<evidence type="ECO:0000313" key="1">
    <source>
        <dbReference type="EMBL" id="CAG8767962.1"/>
    </source>
</evidence>
<accession>A0ABN7VG35</accession>
<name>A0ABN7VG35_GIGMA</name>
<evidence type="ECO:0000313" key="2">
    <source>
        <dbReference type="Proteomes" id="UP000789901"/>
    </source>
</evidence>
<proteinExistence type="predicted"/>
<gene>
    <name evidence="1" type="ORF">GMARGA_LOCUS18206</name>
</gene>
<protein>
    <submittedName>
        <fullName evidence="1">27265_t:CDS:1</fullName>
    </submittedName>
</protein>
<reference evidence="1 2" key="1">
    <citation type="submission" date="2021-06" db="EMBL/GenBank/DDBJ databases">
        <authorList>
            <person name="Kallberg Y."/>
            <person name="Tangrot J."/>
            <person name="Rosling A."/>
        </authorList>
    </citation>
    <scope>NUCLEOTIDE SEQUENCE [LARGE SCALE GENOMIC DNA]</scope>
    <source>
        <strain evidence="1 2">120-4 pot B 10/14</strain>
    </source>
</reference>
<comment type="caution">
    <text evidence="1">The sequence shown here is derived from an EMBL/GenBank/DDBJ whole genome shotgun (WGS) entry which is preliminary data.</text>
</comment>